<gene>
    <name evidence="1" type="ORF">ACJHVH_08340</name>
</gene>
<organism evidence="1 2">
    <name type="scientific">Moraxella oculi</name>
    <dbReference type="NCBI Taxonomy" id="2940516"/>
    <lineage>
        <taxon>Bacteria</taxon>
        <taxon>Pseudomonadati</taxon>
        <taxon>Pseudomonadota</taxon>
        <taxon>Gammaproteobacteria</taxon>
        <taxon>Moraxellales</taxon>
        <taxon>Moraxellaceae</taxon>
        <taxon>Moraxella</taxon>
    </lineage>
</organism>
<comment type="caution">
    <text evidence="1">The sequence shown here is derived from an EMBL/GenBank/DDBJ whole genome shotgun (WGS) entry which is preliminary data.</text>
</comment>
<protein>
    <submittedName>
        <fullName evidence="1">Uncharacterized protein</fullName>
    </submittedName>
</protein>
<dbReference type="EMBL" id="JBJJXE010000016">
    <property type="protein sequence ID" value="MFL1732988.1"/>
    <property type="molecule type" value="Genomic_DNA"/>
</dbReference>
<accession>A0ABW8U7A8</accession>
<dbReference type="Proteomes" id="UP001624684">
    <property type="component" value="Unassembled WGS sequence"/>
</dbReference>
<evidence type="ECO:0000313" key="2">
    <source>
        <dbReference type="Proteomes" id="UP001624684"/>
    </source>
</evidence>
<evidence type="ECO:0000313" key="1">
    <source>
        <dbReference type="EMBL" id="MFL1732988.1"/>
    </source>
</evidence>
<keyword evidence="2" id="KW-1185">Reference proteome</keyword>
<name>A0ABW8U7A8_9GAMM</name>
<dbReference type="RefSeq" id="WP_407069496.1">
    <property type="nucleotide sequence ID" value="NZ_JBJJXE010000016.1"/>
</dbReference>
<sequence length="83" mass="9683">MQKDHNLTDQDVLATIKHYEELDTTDFPVVEPAIIKKLRHRKAMAQQFIISLSDETLEILSQHNTRQDHKRLDAVIKAMYTPV</sequence>
<proteinExistence type="predicted"/>
<reference evidence="1 2" key="1">
    <citation type="submission" date="2024-11" db="EMBL/GenBank/DDBJ databases">
        <title>First Report of Moraxella oculi in Brazil in an Infectious Bovine Keratoconjunctivitis Outbreak.</title>
        <authorList>
            <person name="Carvalho C.V."/>
            <person name="Domingues R."/>
            <person name="Coutinho C."/>
            <person name="Honorio N.T.B.S."/>
            <person name="Faza D.R.L.R."/>
            <person name="Carvalho W.A."/>
            <person name="Machado A.B.F."/>
            <person name="Martins M.F."/>
            <person name="Gaspar E.B."/>
        </authorList>
    </citation>
    <scope>NUCLEOTIDE SEQUENCE [LARGE SCALE GENOMIC DNA]</scope>
    <source>
        <strain evidence="1 2">2117LE</strain>
    </source>
</reference>